<evidence type="ECO:0000313" key="1">
    <source>
        <dbReference type="EMBL" id="ACG30493.1"/>
    </source>
</evidence>
<dbReference type="AlphaFoldDB" id="B6T060"/>
<dbReference type="EMBL" id="EU958375">
    <property type="protein sequence ID" value="ACG30493.1"/>
    <property type="molecule type" value="mRNA"/>
</dbReference>
<protein>
    <submittedName>
        <fullName evidence="1">Uncharacterized protein</fullName>
    </submittedName>
</protein>
<sequence length="64" mass="7189">MWSVLHALEDEQHLWCLAVRVLFLSGVQAQPLTALSGARVKFVREATFPVLSIKKVILVLMKVT</sequence>
<name>B6T060_MAIZE</name>
<organism evidence="1">
    <name type="scientific">Zea mays</name>
    <name type="common">Maize</name>
    <dbReference type="NCBI Taxonomy" id="4577"/>
    <lineage>
        <taxon>Eukaryota</taxon>
        <taxon>Viridiplantae</taxon>
        <taxon>Streptophyta</taxon>
        <taxon>Embryophyta</taxon>
        <taxon>Tracheophyta</taxon>
        <taxon>Spermatophyta</taxon>
        <taxon>Magnoliopsida</taxon>
        <taxon>Liliopsida</taxon>
        <taxon>Poales</taxon>
        <taxon>Poaceae</taxon>
        <taxon>PACMAD clade</taxon>
        <taxon>Panicoideae</taxon>
        <taxon>Andropogonodae</taxon>
        <taxon>Andropogoneae</taxon>
        <taxon>Tripsacinae</taxon>
        <taxon>Zea</taxon>
    </lineage>
</organism>
<accession>B6T060</accession>
<proteinExistence type="evidence at transcript level"/>
<reference evidence="1" key="1">
    <citation type="journal article" date="2009" name="Plant Mol. Biol.">
        <title>Insights into corn genes derived from large-scale cDNA sequencing.</title>
        <authorList>
            <person name="Alexandrov N.N."/>
            <person name="Brover V.V."/>
            <person name="Freidin S."/>
            <person name="Troukhan M.E."/>
            <person name="Tatarinova T.V."/>
            <person name="Zhang H."/>
            <person name="Swaller T.J."/>
            <person name="Lu Y.P."/>
            <person name="Bouck J."/>
            <person name="Flavell R.B."/>
            <person name="Feldmann K.A."/>
        </authorList>
    </citation>
    <scope>NUCLEOTIDE SEQUENCE</scope>
</reference>